<evidence type="ECO:0000313" key="2">
    <source>
        <dbReference type="EMBL" id="DBA29127.1"/>
    </source>
</evidence>
<keyword evidence="1" id="KW-0472">Membrane</keyword>
<keyword evidence="1" id="KW-1133">Transmembrane helix</keyword>
<name>A0AAV3AR32_PYXAD</name>
<keyword evidence="1" id="KW-0812">Transmembrane</keyword>
<sequence>MRKMTLLMGNWLLHNVQVSFFLFFLFFYHEYIQKSLDKRSDMANRLAICNLRLKTLINKAESNVQSAVDQRNQQAINSLFCTN</sequence>
<dbReference type="EMBL" id="DYDO01000003">
    <property type="protein sequence ID" value="DBA29127.1"/>
    <property type="molecule type" value="Genomic_DNA"/>
</dbReference>
<dbReference type="Proteomes" id="UP001181693">
    <property type="component" value="Unassembled WGS sequence"/>
</dbReference>
<keyword evidence="3" id="KW-1185">Reference proteome</keyword>
<accession>A0AAV3AR32</accession>
<reference evidence="2" key="1">
    <citation type="thesis" date="2020" institute="ProQuest LLC" country="789 East Eisenhower Parkway, Ann Arbor, MI, USA">
        <title>Comparative Genomics and Chromosome Evolution.</title>
        <authorList>
            <person name="Mudd A.B."/>
        </authorList>
    </citation>
    <scope>NUCLEOTIDE SEQUENCE</scope>
    <source>
        <strain evidence="2">1538</strain>
        <tissue evidence="2">Blood</tissue>
    </source>
</reference>
<organism evidence="2 3">
    <name type="scientific">Pyxicephalus adspersus</name>
    <name type="common">African bullfrog</name>
    <dbReference type="NCBI Taxonomy" id="30357"/>
    <lineage>
        <taxon>Eukaryota</taxon>
        <taxon>Metazoa</taxon>
        <taxon>Chordata</taxon>
        <taxon>Craniata</taxon>
        <taxon>Vertebrata</taxon>
        <taxon>Euteleostomi</taxon>
        <taxon>Amphibia</taxon>
        <taxon>Batrachia</taxon>
        <taxon>Anura</taxon>
        <taxon>Neobatrachia</taxon>
        <taxon>Ranoidea</taxon>
        <taxon>Pyxicephalidae</taxon>
        <taxon>Pyxicephalinae</taxon>
        <taxon>Pyxicephalus</taxon>
    </lineage>
</organism>
<evidence type="ECO:0000313" key="3">
    <source>
        <dbReference type="Proteomes" id="UP001181693"/>
    </source>
</evidence>
<protein>
    <submittedName>
        <fullName evidence="2">Uncharacterized protein</fullName>
    </submittedName>
</protein>
<comment type="caution">
    <text evidence="2">The sequence shown here is derived from an EMBL/GenBank/DDBJ whole genome shotgun (WGS) entry which is preliminary data.</text>
</comment>
<dbReference type="AlphaFoldDB" id="A0AAV3AR32"/>
<proteinExistence type="predicted"/>
<feature type="transmembrane region" description="Helical" evidence="1">
    <location>
        <begin position="12"/>
        <end position="32"/>
    </location>
</feature>
<evidence type="ECO:0000256" key="1">
    <source>
        <dbReference type="SAM" id="Phobius"/>
    </source>
</evidence>
<gene>
    <name evidence="2" type="ORF">GDO54_009384</name>
</gene>